<dbReference type="EMBL" id="LS992154">
    <property type="protein sequence ID" value="SYX09044.1"/>
    <property type="molecule type" value="Genomic_DNA"/>
</dbReference>
<organism evidence="7 8">
    <name type="scientific">Chlamydia poikilotherma</name>
    <dbReference type="NCBI Taxonomy" id="1967783"/>
    <lineage>
        <taxon>Bacteria</taxon>
        <taxon>Pseudomonadati</taxon>
        <taxon>Chlamydiota</taxon>
        <taxon>Chlamydiia</taxon>
        <taxon>Chlamydiales</taxon>
        <taxon>Chlamydiaceae</taxon>
        <taxon>Chlamydia/Chlamydophila group</taxon>
        <taxon>Chlamydia</taxon>
    </lineage>
</organism>
<dbReference type="GO" id="GO:0000034">
    <property type="term" value="F:adenine deaminase activity"/>
    <property type="evidence" value="ECO:0007669"/>
    <property type="project" value="TreeGrafter"/>
</dbReference>
<feature type="domain" description="Adenosine deaminase" evidence="6">
    <location>
        <begin position="110"/>
        <end position="417"/>
    </location>
</feature>
<dbReference type="Gene3D" id="3.20.20.140">
    <property type="entry name" value="Metal-dependent hydrolases"/>
    <property type="match status" value="1"/>
</dbReference>
<dbReference type="Pfam" id="PF00962">
    <property type="entry name" value="A_deaminase"/>
    <property type="match status" value="1"/>
</dbReference>
<evidence type="ECO:0000256" key="2">
    <source>
        <dbReference type="ARBA" id="ARBA00006676"/>
    </source>
</evidence>
<comment type="cofactor">
    <cofactor evidence="1">
        <name>Zn(2+)</name>
        <dbReference type="ChEBI" id="CHEBI:29105"/>
    </cofactor>
</comment>
<dbReference type="AlphaFoldDB" id="A0A3B0QGQ2"/>
<evidence type="ECO:0000256" key="3">
    <source>
        <dbReference type="ARBA" id="ARBA00022723"/>
    </source>
</evidence>
<dbReference type="Proteomes" id="UP000258476">
    <property type="component" value="Chromosome"/>
</dbReference>
<dbReference type="PANTHER" id="PTHR43114">
    <property type="entry name" value="ADENINE DEAMINASE"/>
    <property type="match status" value="1"/>
</dbReference>
<keyword evidence="3" id="KW-0479">Metal-binding</keyword>
<dbReference type="GO" id="GO:0005829">
    <property type="term" value="C:cytosol"/>
    <property type="evidence" value="ECO:0007669"/>
    <property type="project" value="TreeGrafter"/>
</dbReference>
<dbReference type="SUPFAM" id="SSF51556">
    <property type="entry name" value="Metallo-dependent hydrolases"/>
    <property type="match status" value="1"/>
</dbReference>
<evidence type="ECO:0000313" key="8">
    <source>
        <dbReference type="Proteomes" id="UP000258476"/>
    </source>
</evidence>
<reference evidence="8" key="1">
    <citation type="submission" date="2017-11" db="EMBL/GenBank/DDBJ databases">
        <authorList>
            <person name="Seth-Smith MB H."/>
        </authorList>
    </citation>
    <scope>NUCLEOTIDE SEQUENCE [LARGE SCALE GENOMIC DNA]</scope>
</reference>
<evidence type="ECO:0000256" key="4">
    <source>
        <dbReference type="ARBA" id="ARBA00022801"/>
    </source>
</evidence>
<evidence type="ECO:0000256" key="5">
    <source>
        <dbReference type="ARBA" id="ARBA00022833"/>
    </source>
</evidence>
<evidence type="ECO:0000256" key="1">
    <source>
        <dbReference type="ARBA" id="ARBA00001947"/>
    </source>
</evidence>
<dbReference type="InterPro" id="IPR001365">
    <property type="entry name" value="A_deaminase_dom"/>
</dbReference>
<keyword evidence="8" id="KW-1185">Reference proteome</keyword>
<keyword evidence="5" id="KW-0862">Zinc</keyword>
<dbReference type="GO" id="GO:0006146">
    <property type="term" value="P:adenine catabolic process"/>
    <property type="evidence" value="ECO:0007669"/>
    <property type="project" value="TreeGrafter"/>
</dbReference>
<gene>
    <name evidence="7" type="ORF">C834K_0590</name>
</gene>
<accession>A0A3B0QGQ2</accession>
<dbReference type="KEGG" id="chla:C834K_0590"/>
<dbReference type="GO" id="GO:0043103">
    <property type="term" value="P:hypoxanthine salvage"/>
    <property type="evidence" value="ECO:0007669"/>
    <property type="project" value="TreeGrafter"/>
</dbReference>
<sequence>MSCTSQFIKDLPKADIHVHLPGTISPETAWELGVRNGLIKWENSLWISTSLSNGNPHNSYSEIFQNFESIRYERNPDVSLLKYNVISRDFSSFDRVMATVQGHRYPPGGIQNENDLWFVLQNYLQQCRQDNIIYAEVQQNIRIAYAIYPLLEPQEARSRLYALFFRASQLFESQGVILRFLNCFNKTGSSNLQQTTQERSEEAANWLSEAESLFPNLFVGLQSAGAEICPQAAPNKLTTGYRQAYDKGFGCEAHAGEGTGFLYLSQTLQALPLQRIAHGFQAIEHLPTIREIQLKNITLVMAPAINLILGASLHQYSELKKIGKTAVNSLDEHPFFALFREHKLRVALSSDNPQMGGLSLQNTMLLLSGLPIDEDSELTLVESLPLNLKEIIQLNVEAIVSSFADSDTKIILLNKIFNYLSKIEKDCCTLLDTSFLMKRTRQSF</sequence>
<dbReference type="InterPro" id="IPR032466">
    <property type="entry name" value="Metal_Hydrolase"/>
</dbReference>
<evidence type="ECO:0000259" key="6">
    <source>
        <dbReference type="Pfam" id="PF00962"/>
    </source>
</evidence>
<protein>
    <submittedName>
        <fullName evidence="7">Adenine deaminase,adenosine deaminase,Adenosine deaminase,adenosine deaminase,Adenosine/AMP deaminase</fullName>
    </submittedName>
</protein>
<dbReference type="InterPro" id="IPR006330">
    <property type="entry name" value="Ado/ade_deaminase"/>
</dbReference>
<name>A0A3B0QGQ2_9CHLA</name>
<keyword evidence="4" id="KW-0378">Hydrolase</keyword>
<comment type="similarity">
    <text evidence="2">Belongs to the metallo-dependent hydrolases superfamily. Adenosine and AMP deaminases family.</text>
</comment>
<proteinExistence type="inferred from homology"/>
<evidence type="ECO:0000313" key="7">
    <source>
        <dbReference type="EMBL" id="SYX09044.1"/>
    </source>
</evidence>
<dbReference type="GO" id="GO:0046872">
    <property type="term" value="F:metal ion binding"/>
    <property type="evidence" value="ECO:0007669"/>
    <property type="project" value="UniProtKB-KW"/>
</dbReference>
<dbReference type="PANTHER" id="PTHR43114:SF6">
    <property type="entry name" value="ADENINE DEAMINASE"/>
    <property type="match status" value="1"/>
</dbReference>